<evidence type="ECO:0000256" key="4">
    <source>
        <dbReference type="ARBA" id="ARBA00022692"/>
    </source>
</evidence>
<evidence type="ECO:0000256" key="7">
    <source>
        <dbReference type="SAM" id="Phobius"/>
    </source>
</evidence>
<feature type="transmembrane region" description="Helical" evidence="7">
    <location>
        <begin position="329"/>
        <end position="350"/>
    </location>
</feature>
<keyword evidence="4 7" id="KW-0812">Transmembrane</keyword>
<evidence type="ECO:0000313" key="9">
    <source>
        <dbReference type="Proteomes" id="UP000193804"/>
    </source>
</evidence>
<dbReference type="PIRSF" id="PIRSF004810">
    <property type="entry name" value="ChrA"/>
    <property type="match status" value="1"/>
</dbReference>
<feature type="transmembrane region" description="Helical" evidence="7">
    <location>
        <begin position="7"/>
        <end position="33"/>
    </location>
</feature>
<dbReference type="Pfam" id="PF02417">
    <property type="entry name" value="Chromate_transp"/>
    <property type="match status" value="2"/>
</dbReference>
<feature type="transmembrane region" description="Helical" evidence="7">
    <location>
        <begin position="362"/>
        <end position="391"/>
    </location>
</feature>
<name>A0A1X7JBA4_9BACT</name>
<dbReference type="PANTHER" id="PTHR33567:SF3">
    <property type="entry name" value="CHROMATE ION TRANSPORTER (EUROFUNG)"/>
    <property type="match status" value="1"/>
</dbReference>
<keyword evidence="3" id="KW-1003">Cell membrane</keyword>
<dbReference type="OrthoDB" id="9788907at2"/>
<feature type="transmembrane region" description="Helical" evidence="7">
    <location>
        <begin position="79"/>
        <end position="102"/>
    </location>
</feature>
<protein>
    <submittedName>
        <fullName evidence="8">Chromate transporter</fullName>
    </submittedName>
</protein>
<keyword evidence="9" id="KW-1185">Reference proteome</keyword>
<dbReference type="AlphaFoldDB" id="A0A1X7JBA4"/>
<dbReference type="InterPro" id="IPR014047">
    <property type="entry name" value="Chr_Tranpt_l_chain"/>
</dbReference>
<sequence length="392" mass="43137">MVRNIRYLIYLKDIFILSLTTFGGATAHFAFFLDHLVYKRGYLTEKELIEMNALCQMLPGPSSTQILTGLATKIGGAPFAFLTLFVWVLPGVALMTGFGILMSNIDENELSTHFLTFVQPIAVGFVAAAAYRIVKKVIHTKTSVVLLIISAAISVWINSPYLFPALILAGGFITAFKYKDQPIEAKEKIKIRWTALIIWISVLVLIALIGLFTQSLPIRLLENFYRNGSLIFGGGQVLIPFLYTEFVDFKDYLSSSEFLSGFAIAQAIPGPTFSFASYIGALSMREYGVWGEILGGFLAAVGIFVPGTLMMIFLIRFWDQLKKFRIIKASLEGITAVSSGMVVAAIFLLFEPVQNTMLNFSLIIGTVAILLFTKIPAPYVVLIGLVAGFLLG</sequence>
<feature type="transmembrane region" description="Helical" evidence="7">
    <location>
        <begin position="293"/>
        <end position="317"/>
    </location>
</feature>
<evidence type="ECO:0000256" key="5">
    <source>
        <dbReference type="ARBA" id="ARBA00022989"/>
    </source>
</evidence>
<dbReference type="GO" id="GO:0015109">
    <property type="term" value="F:chromate transmembrane transporter activity"/>
    <property type="evidence" value="ECO:0007669"/>
    <property type="project" value="InterPro"/>
</dbReference>
<dbReference type="GO" id="GO:0005886">
    <property type="term" value="C:plasma membrane"/>
    <property type="evidence" value="ECO:0007669"/>
    <property type="project" value="UniProtKB-SubCell"/>
</dbReference>
<feature type="transmembrane region" description="Helical" evidence="7">
    <location>
        <begin position="224"/>
        <end position="246"/>
    </location>
</feature>
<keyword evidence="6 7" id="KW-0472">Membrane</keyword>
<feature type="transmembrane region" description="Helical" evidence="7">
    <location>
        <begin position="114"/>
        <end position="134"/>
    </location>
</feature>
<organism evidence="8 9">
    <name type="scientific">Marivirga sericea</name>
    <dbReference type="NCBI Taxonomy" id="1028"/>
    <lineage>
        <taxon>Bacteria</taxon>
        <taxon>Pseudomonadati</taxon>
        <taxon>Bacteroidota</taxon>
        <taxon>Cytophagia</taxon>
        <taxon>Cytophagales</taxon>
        <taxon>Marivirgaceae</taxon>
        <taxon>Marivirga</taxon>
    </lineage>
</organism>
<dbReference type="InterPro" id="IPR003370">
    <property type="entry name" value="Chromate_transpt"/>
</dbReference>
<dbReference type="STRING" id="1028.SAMN05661096_01490"/>
<evidence type="ECO:0000256" key="1">
    <source>
        <dbReference type="ARBA" id="ARBA00004651"/>
    </source>
</evidence>
<feature type="transmembrane region" description="Helical" evidence="7">
    <location>
        <begin position="193"/>
        <end position="212"/>
    </location>
</feature>
<comment type="similarity">
    <text evidence="2">Belongs to the chromate ion transporter (CHR) (TC 2.A.51) family.</text>
</comment>
<comment type="subcellular location">
    <subcellularLocation>
        <location evidence="1">Cell membrane</location>
        <topology evidence="1">Multi-pass membrane protein</topology>
    </subcellularLocation>
</comment>
<accession>A0A1X7JBA4</accession>
<feature type="transmembrane region" description="Helical" evidence="7">
    <location>
        <begin position="146"/>
        <end position="173"/>
    </location>
</feature>
<dbReference type="PANTHER" id="PTHR33567">
    <property type="entry name" value="CHROMATE ION TRANSPORTER (EUROFUNG)"/>
    <property type="match status" value="1"/>
</dbReference>
<evidence type="ECO:0000256" key="3">
    <source>
        <dbReference type="ARBA" id="ARBA00022475"/>
    </source>
</evidence>
<keyword evidence="5 7" id="KW-1133">Transmembrane helix</keyword>
<evidence type="ECO:0000313" key="8">
    <source>
        <dbReference type="EMBL" id="SMG24765.1"/>
    </source>
</evidence>
<dbReference type="EMBL" id="FXAW01000002">
    <property type="protein sequence ID" value="SMG24765.1"/>
    <property type="molecule type" value="Genomic_DNA"/>
</dbReference>
<feature type="transmembrane region" description="Helical" evidence="7">
    <location>
        <begin position="258"/>
        <end position="281"/>
    </location>
</feature>
<reference evidence="9" key="1">
    <citation type="submission" date="2017-04" db="EMBL/GenBank/DDBJ databases">
        <authorList>
            <person name="Varghese N."/>
            <person name="Submissions S."/>
        </authorList>
    </citation>
    <scope>NUCLEOTIDE SEQUENCE [LARGE SCALE GENOMIC DNA]</scope>
    <source>
        <strain evidence="9">DSM 4125</strain>
    </source>
</reference>
<dbReference type="NCBIfam" id="TIGR00937">
    <property type="entry name" value="2A51"/>
    <property type="match status" value="1"/>
</dbReference>
<proteinExistence type="inferred from homology"/>
<evidence type="ECO:0000256" key="6">
    <source>
        <dbReference type="ARBA" id="ARBA00023136"/>
    </source>
</evidence>
<evidence type="ECO:0000256" key="2">
    <source>
        <dbReference type="ARBA" id="ARBA00005262"/>
    </source>
</evidence>
<dbReference type="Proteomes" id="UP000193804">
    <property type="component" value="Unassembled WGS sequence"/>
</dbReference>
<gene>
    <name evidence="8" type="ORF">SAMN05661096_01490</name>
</gene>